<sequence>MHVRRLQTIVKHLRMSSSSSTATDEVLLESINGKGVITLNRPKALNSLNLSMIRAITPKLKEWDSDPDTSLVIIKGAGEKAFCAGGDIKAVTEAGKDGQPLARDFFYEEYILNHKIATMKKPFVALVHGISMGRGQDFMMSNDPDLVSKRCPT</sequence>
<evidence type="ECO:0000256" key="2">
    <source>
        <dbReference type="ARBA" id="ARBA00005254"/>
    </source>
</evidence>
<evidence type="ECO:0000259" key="8">
    <source>
        <dbReference type="Pfam" id="PF16113"/>
    </source>
</evidence>
<accession>A0A2G8LKE6</accession>
<dbReference type="InterPro" id="IPR032259">
    <property type="entry name" value="HIBYL-CoA-H"/>
</dbReference>
<dbReference type="SUPFAM" id="SSF52096">
    <property type="entry name" value="ClpP/crotonase"/>
    <property type="match status" value="1"/>
</dbReference>
<comment type="function">
    <text evidence="6">Hydrolyzes 3-hydroxyisobutyryl-CoA (HIBYL-CoA), a saline catabolite. Has high activity toward isobutyryl-CoA. Could be an isobutyryl-CoA dehydrogenase that functions in valine catabolism. Also hydrolyzes 3-hydroxypropanoyl-CoA.</text>
</comment>
<dbReference type="PANTHER" id="PTHR43176">
    <property type="entry name" value="3-HYDROXYISOBUTYRYL-COA HYDROLASE-RELATED"/>
    <property type="match status" value="1"/>
</dbReference>
<evidence type="ECO:0000256" key="7">
    <source>
        <dbReference type="ARBA" id="ARBA00031181"/>
    </source>
</evidence>
<dbReference type="GO" id="GO:0005739">
    <property type="term" value="C:mitochondrion"/>
    <property type="evidence" value="ECO:0007669"/>
    <property type="project" value="TreeGrafter"/>
</dbReference>
<dbReference type="UniPathway" id="UPA00362"/>
<gene>
    <name evidence="9" type="ORF">BSL78_02397</name>
</gene>
<proteinExistence type="inferred from homology"/>
<dbReference type="EMBL" id="MRZV01000050">
    <property type="protein sequence ID" value="PIK60705.1"/>
    <property type="molecule type" value="Genomic_DNA"/>
</dbReference>
<organism evidence="9 10">
    <name type="scientific">Stichopus japonicus</name>
    <name type="common">Sea cucumber</name>
    <dbReference type="NCBI Taxonomy" id="307972"/>
    <lineage>
        <taxon>Eukaryota</taxon>
        <taxon>Metazoa</taxon>
        <taxon>Echinodermata</taxon>
        <taxon>Eleutherozoa</taxon>
        <taxon>Echinozoa</taxon>
        <taxon>Holothuroidea</taxon>
        <taxon>Aspidochirotacea</taxon>
        <taxon>Aspidochirotida</taxon>
        <taxon>Stichopodidae</taxon>
        <taxon>Apostichopus</taxon>
    </lineage>
</organism>
<dbReference type="InterPro" id="IPR029045">
    <property type="entry name" value="ClpP/crotonase-like_dom_sf"/>
</dbReference>
<comment type="catalytic activity">
    <reaction evidence="1">
        <text>3-hydroxy-2-methylpropanoyl-CoA + H2O = 3-hydroxy-2-methylpropanoate + CoA + H(+)</text>
        <dbReference type="Rhea" id="RHEA:20888"/>
        <dbReference type="ChEBI" id="CHEBI:11805"/>
        <dbReference type="ChEBI" id="CHEBI:15377"/>
        <dbReference type="ChEBI" id="CHEBI:15378"/>
        <dbReference type="ChEBI" id="CHEBI:57287"/>
        <dbReference type="ChEBI" id="CHEBI:57340"/>
        <dbReference type="EC" id="3.1.2.4"/>
    </reaction>
</comment>
<evidence type="ECO:0000313" key="9">
    <source>
        <dbReference type="EMBL" id="PIK60705.1"/>
    </source>
</evidence>
<dbReference type="GO" id="GO:0006574">
    <property type="term" value="P:L-valine catabolic process"/>
    <property type="evidence" value="ECO:0007669"/>
    <property type="project" value="UniProtKB-UniPathway"/>
</dbReference>
<dbReference type="PANTHER" id="PTHR43176:SF3">
    <property type="entry name" value="3-HYDROXYISOBUTYRYL-COA HYDROLASE, MITOCHONDRIAL"/>
    <property type="match status" value="1"/>
</dbReference>
<comment type="similarity">
    <text evidence="2">Belongs to the enoyl-CoA hydratase/isomerase family.</text>
</comment>
<dbReference type="Gene3D" id="3.90.226.10">
    <property type="entry name" value="2-enoyl-CoA Hydratase, Chain A, domain 1"/>
    <property type="match status" value="1"/>
</dbReference>
<evidence type="ECO:0000313" key="10">
    <source>
        <dbReference type="Proteomes" id="UP000230750"/>
    </source>
</evidence>
<keyword evidence="5 9" id="KW-0378">Hydrolase</keyword>
<dbReference type="InterPro" id="IPR045004">
    <property type="entry name" value="ECH_dom"/>
</dbReference>
<comment type="caution">
    <text evidence="9">The sequence shown here is derived from an EMBL/GenBank/DDBJ whole genome shotgun (WGS) entry which is preliminary data.</text>
</comment>
<evidence type="ECO:0000256" key="4">
    <source>
        <dbReference type="ARBA" id="ARBA00016714"/>
    </source>
</evidence>
<keyword evidence="10" id="KW-1185">Reference proteome</keyword>
<dbReference type="GO" id="GO:0003860">
    <property type="term" value="F:3-hydroxyisobutyryl-CoA hydrolase activity"/>
    <property type="evidence" value="ECO:0007669"/>
    <property type="project" value="UniProtKB-EC"/>
</dbReference>
<dbReference type="EC" id="3.1.2.4" evidence="3"/>
<evidence type="ECO:0000256" key="3">
    <source>
        <dbReference type="ARBA" id="ARBA00011915"/>
    </source>
</evidence>
<feature type="domain" description="Enoyl-CoA hydratase/isomerase" evidence="8">
    <location>
        <begin position="35"/>
        <end position="143"/>
    </location>
</feature>
<dbReference type="CDD" id="cd06558">
    <property type="entry name" value="crotonase-like"/>
    <property type="match status" value="1"/>
</dbReference>
<evidence type="ECO:0000256" key="1">
    <source>
        <dbReference type="ARBA" id="ARBA00001709"/>
    </source>
</evidence>
<protein>
    <recommendedName>
        <fullName evidence="4">3-hydroxyisobutyryl-CoA hydrolase, mitochondrial</fullName>
        <ecNumber evidence="3">3.1.2.4</ecNumber>
    </recommendedName>
    <alternativeName>
        <fullName evidence="7">3-hydroxyisobutyryl-coenzyme A hydrolase</fullName>
    </alternativeName>
</protein>
<evidence type="ECO:0000256" key="6">
    <source>
        <dbReference type="ARBA" id="ARBA00024871"/>
    </source>
</evidence>
<dbReference type="STRING" id="307972.A0A2G8LKE6"/>
<dbReference type="AlphaFoldDB" id="A0A2G8LKE6"/>
<dbReference type="Pfam" id="PF16113">
    <property type="entry name" value="ECH_2"/>
    <property type="match status" value="1"/>
</dbReference>
<dbReference type="OrthoDB" id="1737613at2759"/>
<reference evidence="9 10" key="1">
    <citation type="journal article" date="2017" name="PLoS Biol.">
        <title>The sea cucumber genome provides insights into morphological evolution and visceral regeneration.</title>
        <authorList>
            <person name="Zhang X."/>
            <person name="Sun L."/>
            <person name="Yuan J."/>
            <person name="Sun Y."/>
            <person name="Gao Y."/>
            <person name="Zhang L."/>
            <person name="Li S."/>
            <person name="Dai H."/>
            <person name="Hamel J.F."/>
            <person name="Liu C."/>
            <person name="Yu Y."/>
            <person name="Liu S."/>
            <person name="Lin W."/>
            <person name="Guo K."/>
            <person name="Jin S."/>
            <person name="Xu P."/>
            <person name="Storey K.B."/>
            <person name="Huan P."/>
            <person name="Zhang T."/>
            <person name="Zhou Y."/>
            <person name="Zhang J."/>
            <person name="Lin C."/>
            <person name="Li X."/>
            <person name="Xing L."/>
            <person name="Huo D."/>
            <person name="Sun M."/>
            <person name="Wang L."/>
            <person name="Mercier A."/>
            <person name="Li F."/>
            <person name="Yang H."/>
            <person name="Xiang J."/>
        </authorList>
    </citation>
    <scope>NUCLEOTIDE SEQUENCE [LARGE SCALE GENOMIC DNA]</scope>
    <source>
        <strain evidence="9">Shaxun</strain>
        <tissue evidence="9">Muscle</tissue>
    </source>
</reference>
<evidence type="ECO:0000256" key="5">
    <source>
        <dbReference type="ARBA" id="ARBA00022801"/>
    </source>
</evidence>
<dbReference type="Proteomes" id="UP000230750">
    <property type="component" value="Unassembled WGS sequence"/>
</dbReference>
<name>A0A2G8LKE6_STIJA</name>